<dbReference type="InterPro" id="IPR038666">
    <property type="entry name" value="SSP1_head-tail_sf"/>
</dbReference>
<dbReference type="AlphaFoldDB" id="A0A2D2CYE5"/>
<dbReference type="RefSeq" id="WP_003612641.1">
    <property type="nucleotide sequence ID" value="NZ_ADVE02000001.1"/>
</dbReference>
<protein>
    <submittedName>
        <fullName evidence="1">Head-tail adaptor protein</fullName>
    </submittedName>
</protein>
<dbReference type="InterPro" id="IPR008767">
    <property type="entry name" value="Phage_SPP1_head-tail_adaptor"/>
</dbReference>
<name>A0A2D2CYE5_METT3</name>
<organism evidence="1 2">
    <name type="scientific">Methylosinus trichosporium (strain ATCC 35070 / NCIMB 11131 / UNIQEM 75 / OB3b)</name>
    <dbReference type="NCBI Taxonomy" id="595536"/>
    <lineage>
        <taxon>Bacteria</taxon>
        <taxon>Pseudomonadati</taxon>
        <taxon>Pseudomonadota</taxon>
        <taxon>Alphaproteobacteria</taxon>
        <taxon>Hyphomicrobiales</taxon>
        <taxon>Methylocystaceae</taxon>
        <taxon>Methylosinus</taxon>
    </lineage>
</organism>
<keyword evidence="2" id="KW-1185">Reference proteome</keyword>
<dbReference type="Gene3D" id="2.40.10.270">
    <property type="entry name" value="Bacteriophage SPP1 head-tail adaptor protein"/>
    <property type="match status" value="1"/>
</dbReference>
<gene>
    <name evidence="1" type="ORF">CQW49_07400</name>
</gene>
<dbReference type="Pfam" id="PF05521">
    <property type="entry name" value="Phage_HCP"/>
    <property type="match status" value="1"/>
</dbReference>
<accession>A0A2D2CYE5</accession>
<dbReference type="EMBL" id="CP023737">
    <property type="protein sequence ID" value="ATQ67736.1"/>
    <property type="molecule type" value="Genomic_DNA"/>
</dbReference>
<dbReference type="KEGG" id="mtw:CQW49_07400"/>
<proteinExistence type="predicted"/>
<dbReference type="STRING" id="595536.GCA_000178815_03674"/>
<evidence type="ECO:0000313" key="2">
    <source>
        <dbReference type="Proteomes" id="UP000230709"/>
    </source>
</evidence>
<reference evidence="2" key="1">
    <citation type="submission" date="2017-10" db="EMBL/GenBank/DDBJ databases">
        <title>Completed PacBio SMRT sequence of Methylosinus trichosporium OB3b reveals presence of a third large plasmid.</title>
        <authorList>
            <person name="Charles T.C."/>
            <person name="Lynch M.D.J."/>
            <person name="Heil J.R."/>
            <person name="Cheng J."/>
        </authorList>
    </citation>
    <scope>NUCLEOTIDE SEQUENCE [LARGE SCALE GENOMIC DNA]</scope>
    <source>
        <strain evidence="2">OB3b</strain>
    </source>
</reference>
<dbReference type="Proteomes" id="UP000230709">
    <property type="component" value="Chromosome"/>
</dbReference>
<sequence length="111" mass="12178">MQAGRMRYLVTIRRREVIPGDPGGVPRGDYADAFTTRAAFAQLSAMKAAEAGLVEDQAHGQLTVYDCAQNRTITAADRISFAGADWSIESVQLPDKLRRWIKIDVARKIGG</sequence>
<evidence type="ECO:0000313" key="1">
    <source>
        <dbReference type="EMBL" id="ATQ67736.1"/>
    </source>
</evidence>